<evidence type="ECO:0000256" key="1">
    <source>
        <dbReference type="ARBA" id="ARBA00004651"/>
    </source>
</evidence>
<feature type="transmembrane region" description="Helical" evidence="7">
    <location>
        <begin position="93"/>
        <end position="115"/>
    </location>
</feature>
<feature type="transmembrane region" description="Helical" evidence="7">
    <location>
        <begin position="308"/>
        <end position="330"/>
    </location>
</feature>
<keyword evidence="3" id="KW-1003">Cell membrane</keyword>
<name>A0A380GY93_9STAP</name>
<keyword evidence="4 7" id="KW-0812">Transmembrane</keyword>
<feature type="transmembrane region" description="Helical" evidence="7">
    <location>
        <begin position="121"/>
        <end position="144"/>
    </location>
</feature>
<feature type="transmembrane region" description="Helical" evidence="7">
    <location>
        <begin position="217"/>
        <end position="236"/>
    </location>
</feature>
<feature type="transmembrane region" description="Helical" evidence="7">
    <location>
        <begin position="12"/>
        <end position="29"/>
    </location>
</feature>
<keyword evidence="9" id="KW-1185">Reference proteome</keyword>
<evidence type="ECO:0000256" key="7">
    <source>
        <dbReference type="SAM" id="Phobius"/>
    </source>
</evidence>
<comment type="subcellular location">
    <subcellularLocation>
        <location evidence="1">Cell membrane</location>
        <topology evidence="1">Multi-pass membrane protein</topology>
    </subcellularLocation>
</comment>
<feature type="transmembrane region" description="Helical" evidence="7">
    <location>
        <begin position="248"/>
        <end position="268"/>
    </location>
</feature>
<accession>A0A380GY93</accession>
<comment type="similarity">
    <text evidence="2">Belongs to the UPF0324 family.</text>
</comment>
<feature type="transmembrane region" description="Helical" evidence="7">
    <location>
        <begin position="35"/>
        <end position="52"/>
    </location>
</feature>
<evidence type="ECO:0000256" key="4">
    <source>
        <dbReference type="ARBA" id="ARBA00022692"/>
    </source>
</evidence>
<dbReference type="Pfam" id="PF03601">
    <property type="entry name" value="Cons_hypoth698"/>
    <property type="match status" value="1"/>
</dbReference>
<sequence>MKSTAQIRFTKGLLFTCMIATISLLLAKLPILSTFGALSIAIILAMIYRQIFGYPEEARSGITFTSKRLLKFAIILYGLKLNMNDVLGKGWKLLLIDIGVAIFAISVTIMFNQLIKGDTGITLLLGIGTGICGAAAIGATAPILKSKEKDTAISVGIIAIVGTGFALIYTAIETIFKLPASTYGAWTGVSLHEIAHVVLTAGVGGSEAMKLALLGKLGRVFLLIPLSIILMMMINYKNASNTSKQRIDVPYFLIGFIIIACANTFIHIPHMVMYVLNIITTICILMAMVALGLNVAIKDVLSRAFKPLIVIIFTPICLSTITFLIIYAFYS</sequence>
<evidence type="ECO:0000256" key="3">
    <source>
        <dbReference type="ARBA" id="ARBA00022475"/>
    </source>
</evidence>
<evidence type="ECO:0000256" key="6">
    <source>
        <dbReference type="ARBA" id="ARBA00023136"/>
    </source>
</evidence>
<evidence type="ECO:0000313" key="9">
    <source>
        <dbReference type="Proteomes" id="UP000255425"/>
    </source>
</evidence>
<dbReference type="InterPro" id="IPR018383">
    <property type="entry name" value="UPF0324_pro"/>
</dbReference>
<organism evidence="8 9">
    <name type="scientific">Staphylococcus saccharolyticus</name>
    <dbReference type="NCBI Taxonomy" id="33028"/>
    <lineage>
        <taxon>Bacteria</taxon>
        <taxon>Bacillati</taxon>
        <taxon>Bacillota</taxon>
        <taxon>Bacilli</taxon>
        <taxon>Bacillales</taxon>
        <taxon>Staphylococcaceae</taxon>
        <taxon>Staphylococcus</taxon>
    </lineage>
</organism>
<dbReference type="EMBL" id="UHDZ01000001">
    <property type="protein sequence ID" value="SUM67140.1"/>
    <property type="molecule type" value="Genomic_DNA"/>
</dbReference>
<proteinExistence type="inferred from homology"/>
<feature type="transmembrane region" description="Helical" evidence="7">
    <location>
        <begin position="274"/>
        <end position="296"/>
    </location>
</feature>
<dbReference type="PANTHER" id="PTHR30106">
    <property type="entry name" value="INNER MEMBRANE PROTEIN YEIH-RELATED"/>
    <property type="match status" value="1"/>
</dbReference>
<dbReference type="AlphaFoldDB" id="A0A380GY93"/>
<dbReference type="GO" id="GO:0005886">
    <property type="term" value="C:plasma membrane"/>
    <property type="evidence" value="ECO:0007669"/>
    <property type="project" value="UniProtKB-SubCell"/>
</dbReference>
<keyword evidence="6 7" id="KW-0472">Membrane</keyword>
<keyword evidence="5 7" id="KW-1133">Transmembrane helix</keyword>
<gene>
    <name evidence="8" type="primary">yeiH</name>
    <name evidence="8" type="ORF">NCTC11807_00120</name>
</gene>
<protein>
    <submittedName>
        <fullName evidence="8">Membrane spanning protein</fullName>
    </submittedName>
</protein>
<dbReference type="GeneID" id="63935314"/>
<evidence type="ECO:0000256" key="2">
    <source>
        <dbReference type="ARBA" id="ARBA00007977"/>
    </source>
</evidence>
<dbReference type="Proteomes" id="UP000255425">
    <property type="component" value="Unassembled WGS sequence"/>
</dbReference>
<evidence type="ECO:0000256" key="5">
    <source>
        <dbReference type="ARBA" id="ARBA00022989"/>
    </source>
</evidence>
<reference evidence="8 9" key="1">
    <citation type="submission" date="2018-06" db="EMBL/GenBank/DDBJ databases">
        <authorList>
            <consortium name="Pathogen Informatics"/>
            <person name="Doyle S."/>
        </authorList>
    </citation>
    <scope>NUCLEOTIDE SEQUENCE [LARGE SCALE GENOMIC DNA]</scope>
    <source>
        <strain evidence="8 9">NCTC11807</strain>
    </source>
</reference>
<dbReference type="RefSeq" id="WP_115312488.1">
    <property type="nucleotide sequence ID" value="NZ_CP066042.1"/>
</dbReference>
<dbReference type="PANTHER" id="PTHR30106:SF2">
    <property type="entry name" value="UPF0324 INNER MEMBRANE PROTEIN YEIH"/>
    <property type="match status" value="1"/>
</dbReference>
<evidence type="ECO:0000313" key="8">
    <source>
        <dbReference type="EMBL" id="SUM67140.1"/>
    </source>
</evidence>
<feature type="transmembrane region" description="Helical" evidence="7">
    <location>
        <begin position="151"/>
        <end position="172"/>
    </location>
</feature>